<dbReference type="InterPro" id="IPR036390">
    <property type="entry name" value="WH_DNA-bd_sf"/>
</dbReference>
<dbReference type="SUPFAM" id="SSF48008">
    <property type="entry name" value="GntR ligand-binding domain-like"/>
    <property type="match status" value="1"/>
</dbReference>
<organism evidence="6 7">
    <name type="scientific">Bosea spartocytisi</name>
    <dbReference type="NCBI Taxonomy" id="2773451"/>
    <lineage>
        <taxon>Bacteria</taxon>
        <taxon>Pseudomonadati</taxon>
        <taxon>Pseudomonadota</taxon>
        <taxon>Alphaproteobacteria</taxon>
        <taxon>Hyphomicrobiales</taxon>
        <taxon>Boseaceae</taxon>
        <taxon>Bosea</taxon>
    </lineage>
</organism>
<dbReference type="GO" id="GO:0003700">
    <property type="term" value="F:DNA-binding transcription factor activity"/>
    <property type="evidence" value="ECO:0007669"/>
    <property type="project" value="InterPro"/>
</dbReference>
<evidence type="ECO:0000256" key="4">
    <source>
        <dbReference type="SAM" id="MobiDB-lite"/>
    </source>
</evidence>
<dbReference type="EMBL" id="JACXWY010000008">
    <property type="protein sequence ID" value="MBD3847017.1"/>
    <property type="molecule type" value="Genomic_DNA"/>
</dbReference>
<dbReference type="RefSeq" id="WP_081925417.1">
    <property type="nucleotide sequence ID" value="NZ_JACXWY010000008.1"/>
</dbReference>
<evidence type="ECO:0000256" key="3">
    <source>
        <dbReference type="ARBA" id="ARBA00023163"/>
    </source>
</evidence>
<dbReference type="Proteomes" id="UP000619295">
    <property type="component" value="Unassembled WGS sequence"/>
</dbReference>
<dbReference type="SMART" id="SM00345">
    <property type="entry name" value="HTH_GNTR"/>
    <property type="match status" value="1"/>
</dbReference>
<feature type="domain" description="HTH gntR-type" evidence="5">
    <location>
        <begin position="24"/>
        <end position="91"/>
    </location>
</feature>
<evidence type="ECO:0000313" key="7">
    <source>
        <dbReference type="Proteomes" id="UP000619295"/>
    </source>
</evidence>
<sequence length="225" mass="24977">MSESELSGGAVRGKNRGKSAKARAERHEALANLLAAEIQSGALSPGQWLKQIDIEERHGAKRMDVRRALDRLVQKRLVVHLPNRGYHVFKPDGRLAQEIRAVRVILETSAVDGIVARAREEDIAQAMRLARHFEALLLNGTAIDLHDANIAFHEHLLGLCGNLELAALVKELRGRISSAVAGQWQKRSRIEQSNREHLAMVEALAARDTEALRRLVGEHIQQSAE</sequence>
<dbReference type="PROSITE" id="PS50949">
    <property type="entry name" value="HTH_GNTR"/>
    <property type="match status" value="1"/>
</dbReference>
<dbReference type="Gene3D" id="1.10.10.10">
    <property type="entry name" value="Winged helix-like DNA-binding domain superfamily/Winged helix DNA-binding domain"/>
    <property type="match status" value="1"/>
</dbReference>
<keyword evidence="3" id="KW-0804">Transcription</keyword>
<dbReference type="InterPro" id="IPR036388">
    <property type="entry name" value="WH-like_DNA-bd_sf"/>
</dbReference>
<dbReference type="SMART" id="SM00895">
    <property type="entry name" value="FCD"/>
    <property type="match status" value="1"/>
</dbReference>
<name>A0A927I151_9HYPH</name>
<evidence type="ECO:0000256" key="1">
    <source>
        <dbReference type="ARBA" id="ARBA00023015"/>
    </source>
</evidence>
<dbReference type="InterPro" id="IPR000524">
    <property type="entry name" value="Tscrpt_reg_HTH_GntR"/>
</dbReference>
<evidence type="ECO:0000313" key="6">
    <source>
        <dbReference type="EMBL" id="MBD3847017.1"/>
    </source>
</evidence>
<proteinExistence type="predicted"/>
<dbReference type="SUPFAM" id="SSF46785">
    <property type="entry name" value="Winged helix' DNA-binding domain"/>
    <property type="match status" value="1"/>
</dbReference>
<feature type="region of interest" description="Disordered" evidence="4">
    <location>
        <begin position="1"/>
        <end position="23"/>
    </location>
</feature>
<keyword evidence="1" id="KW-0805">Transcription regulation</keyword>
<dbReference type="Gene3D" id="1.20.120.530">
    <property type="entry name" value="GntR ligand-binding domain-like"/>
    <property type="match status" value="1"/>
</dbReference>
<dbReference type="InterPro" id="IPR008920">
    <property type="entry name" value="TF_FadR/GntR_C"/>
</dbReference>
<dbReference type="Pfam" id="PF07729">
    <property type="entry name" value="FCD"/>
    <property type="match status" value="1"/>
</dbReference>
<keyword evidence="2" id="KW-0238">DNA-binding</keyword>
<dbReference type="GO" id="GO:0003677">
    <property type="term" value="F:DNA binding"/>
    <property type="evidence" value="ECO:0007669"/>
    <property type="project" value="UniProtKB-KW"/>
</dbReference>
<comment type="caution">
    <text evidence="6">The sequence shown here is derived from an EMBL/GenBank/DDBJ whole genome shotgun (WGS) entry which is preliminary data.</text>
</comment>
<dbReference type="AlphaFoldDB" id="A0A927I151"/>
<protein>
    <submittedName>
        <fullName evidence="6">GntR family transcriptional regulator</fullName>
    </submittedName>
</protein>
<dbReference type="Pfam" id="PF00392">
    <property type="entry name" value="GntR"/>
    <property type="match status" value="1"/>
</dbReference>
<dbReference type="PANTHER" id="PTHR43537">
    <property type="entry name" value="TRANSCRIPTIONAL REGULATOR, GNTR FAMILY"/>
    <property type="match status" value="1"/>
</dbReference>
<evidence type="ECO:0000259" key="5">
    <source>
        <dbReference type="PROSITE" id="PS50949"/>
    </source>
</evidence>
<reference evidence="6" key="1">
    <citation type="submission" date="2020-09" db="EMBL/GenBank/DDBJ databases">
        <title>Bosea spartocytisi sp. nov. a root nodule endophyte of Spartocytisus supranubius in the high mountain ecosystem fo the Teide National Park (Canary Islands, Spain).</title>
        <authorList>
            <person name="Pulido-Suarez L."/>
            <person name="Peix A."/>
            <person name="Igual J.M."/>
            <person name="Socas-Perez N."/>
            <person name="Velazquez E."/>
            <person name="Flores-Felix J.D."/>
            <person name="Leon-Barrios M."/>
        </authorList>
    </citation>
    <scope>NUCLEOTIDE SEQUENCE</scope>
    <source>
        <strain evidence="6">SSUT16</strain>
    </source>
</reference>
<evidence type="ECO:0000256" key="2">
    <source>
        <dbReference type="ARBA" id="ARBA00023125"/>
    </source>
</evidence>
<gene>
    <name evidence="6" type="ORF">IED13_15015</name>
</gene>
<keyword evidence="7" id="KW-1185">Reference proteome</keyword>
<dbReference type="InterPro" id="IPR011711">
    <property type="entry name" value="GntR_C"/>
</dbReference>
<accession>A0A927I151</accession>
<dbReference type="PANTHER" id="PTHR43537:SF5">
    <property type="entry name" value="UXU OPERON TRANSCRIPTIONAL REGULATOR"/>
    <property type="match status" value="1"/>
</dbReference>